<dbReference type="Proteomes" id="UP000002487">
    <property type="component" value="Chromosome"/>
</dbReference>
<dbReference type="KEGG" id="mac:MA_1289"/>
<dbReference type="NCBIfam" id="NF004981">
    <property type="entry name" value="PRK06361.1"/>
    <property type="match status" value="1"/>
</dbReference>
<dbReference type="HOGENOM" id="CLU_106253_0_0_2"/>
<reference evidence="2 3" key="1">
    <citation type="journal article" date="2002" name="Genome Res.">
        <title>The genome of Methanosarcina acetivorans reveals extensive metabolic and physiological diversity.</title>
        <authorList>
            <person name="Galagan J.E."/>
            <person name="Nusbaum C."/>
            <person name="Roy A."/>
            <person name="Endrizzi M.G."/>
            <person name="Macdonald P."/>
            <person name="FitzHugh W."/>
            <person name="Calvo S."/>
            <person name="Engels R."/>
            <person name="Smirnov S."/>
            <person name="Atnoor D."/>
            <person name="Brown A."/>
            <person name="Allen N."/>
            <person name="Naylor J."/>
            <person name="Stange-Thomann N."/>
            <person name="DeArellano K."/>
            <person name="Johnson R."/>
            <person name="Linton L."/>
            <person name="McEwan P."/>
            <person name="McKernan K."/>
            <person name="Talamas J."/>
            <person name="Tirrell A."/>
            <person name="Ye W."/>
            <person name="Zimmer A."/>
            <person name="Barber R.D."/>
            <person name="Cann I."/>
            <person name="Graham D.E."/>
            <person name="Grahame D.A."/>
            <person name="Guss A."/>
            <person name="Hedderich R."/>
            <person name="Ingram-Smith C."/>
            <person name="Kuettner C.H."/>
            <person name="Krzycki J.A."/>
            <person name="Leigh J.A."/>
            <person name="Li W."/>
            <person name="Liu J."/>
            <person name="Mukhopadhyay B."/>
            <person name="Reeve J.N."/>
            <person name="Smith K."/>
            <person name="Springer T.A."/>
            <person name="Umayam L.A."/>
            <person name="White O."/>
            <person name="White R.H."/>
            <person name="de Macario E.C."/>
            <person name="Ferry J.G."/>
            <person name="Jarrell K.F."/>
            <person name="Jing H."/>
            <person name="Macario A.J.L."/>
            <person name="Paulsen I."/>
            <person name="Pritchett M."/>
            <person name="Sowers K.R."/>
            <person name="Swanson R.V."/>
            <person name="Zinder S.H."/>
            <person name="Lander E."/>
            <person name="Metcalf W.W."/>
            <person name="Birren B."/>
        </authorList>
    </citation>
    <scope>NUCLEOTIDE SEQUENCE [LARGE SCALE GENOMIC DNA]</scope>
    <source>
        <strain evidence="3">ATCC 35395 / DSM 2834 / JCM 12185 / C2A</strain>
    </source>
</reference>
<dbReference type="FunFam" id="3.20.20.140:FF:000153">
    <property type="entry name" value="Uncharacterized protein MJ1295"/>
    <property type="match status" value="1"/>
</dbReference>
<dbReference type="PANTHER" id="PTHR36928">
    <property type="entry name" value="PHOSPHATASE YCDX-RELATED"/>
    <property type="match status" value="1"/>
</dbReference>
<dbReference type="InterPro" id="IPR004013">
    <property type="entry name" value="PHP_dom"/>
</dbReference>
<proteinExistence type="predicted"/>
<protein>
    <recommendedName>
        <fullName evidence="1">Polymerase/histidinol phosphatase N-terminal domain-containing protein</fullName>
    </recommendedName>
</protein>
<dbReference type="EMBL" id="AE010299">
    <property type="protein sequence ID" value="AAM04708.1"/>
    <property type="molecule type" value="Genomic_DNA"/>
</dbReference>
<dbReference type="GO" id="GO:0035312">
    <property type="term" value="F:5'-3' DNA exonuclease activity"/>
    <property type="evidence" value="ECO:0000318"/>
    <property type="project" value="GO_Central"/>
</dbReference>
<dbReference type="Pfam" id="PF02811">
    <property type="entry name" value="PHP"/>
    <property type="match status" value="1"/>
</dbReference>
<name>Q8TR91_METAC</name>
<evidence type="ECO:0000259" key="1">
    <source>
        <dbReference type="SMART" id="SM00481"/>
    </source>
</evidence>
<keyword evidence="3" id="KW-1185">Reference proteome</keyword>
<feature type="domain" description="Polymerase/histidinol phosphatase N-terminal" evidence="1">
    <location>
        <begin position="5"/>
        <end position="77"/>
    </location>
</feature>
<gene>
    <name evidence="2" type="ordered locus">MA_1289</name>
</gene>
<dbReference type="STRING" id="188937.MA_1289"/>
<accession>Q8TR91</accession>
<dbReference type="AlphaFoldDB" id="Q8TR91"/>
<evidence type="ECO:0000313" key="3">
    <source>
        <dbReference type="Proteomes" id="UP000002487"/>
    </source>
</evidence>
<dbReference type="PhylomeDB" id="Q8TR91"/>
<sequence>MIQLIDLHTHTIFSDGELLPSELVRRAVIHGYEAIALTDHADYTNLEQLLDAAKKAKYLEEEWDIRVLPGVELTHVPPRKIAPMAKKAKELGAEIVVVHGETIYEPVAPGTNAASAACEYVDILAHPGLISEEDVRTAAENNVLLELTARNGHNRTNGHVARLALELGAKLVVNTDTHAPEDLITDETALQIAMGSGLTESGAKDAFEASKKKVAEIV</sequence>
<dbReference type="InParanoid" id="Q8TR91"/>
<evidence type="ECO:0000313" key="2">
    <source>
        <dbReference type="EMBL" id="AAM04708.1"/>
    </source>
</evidence>
<dbReference type="GO" id="GO:0004534">
    <property type="term" value="F:5'-3' RNA exonuclease activity"/>
    <property type="evidence" value="ECO:0000318"/>
    <property type="project" value="GO_Central"/>
</dbReference>
<dbReference type="SMART" id="SM00481">
    <property type="entry name" value="POLIIIAc"/>
    <property type="match status" value="1"/>
</dbReference>
<organism evidence="2 3">
    <name type="scientific">Methanosarcina acetivorans (strain ATCC 35395 / DSM 2834 / JCM 12185 / C2A)</name>
    <dbReference type="NCBI Taxonomy" id="188937"/>
    <lineage>
        <taxon>Archaea</taxon>
        <taxon>Methanobacteriati</taxon>
        <taxon>Methanobacteriota</taxon>
        <taxon>Stenosarchaea group</taxon>
        <taxon>Methanomicrobia</taxon>
        <taxon>Methanosarcinales</taxon>
        <taxon>Methanosarcinaceae</taxon>
        <taxon>Methanosarcina</taxon>
    </lineage>
</organism>
<dbReference type="CDD" id="cd07432">
    <property type="entry name" value="PHP_HisPPase"/>
    <property type="match status" value="1"/>
</dbReference>
<dbReference type="InterPro" id="IPR003141">
    <property type="entry name" value="Pol/His_phosphatase_N"/>
</dbReference>
<dbReference type="PANTHER" id="PTHR36928:SF1">
    <property type="entry name" value="PHOSPHATASE YCDX-RELATED"/>
    <property type="match status" value="1"/>
</dbReference>
<dbReference type="InterPro" id="IPR016195">
    <property type="entry name" value="Pol/histidinol_Pase-like"/>
</dbReference>
<dbReference type="Gene3D" id="3.20.20.140">
    <property type="entry name" value="Metal-dependent hydrolases"/>
    <property type="match status" value="1"/>
</dbReference>
<dbReference type="EnsemblBacteria" id="AAM04708">
    <property type="protein sequence ID" value="AAM04708"/>
    <property type="gene ID" value="MA_1289"/>
</dbReference>
<dbReference type="SUPFAM" id="SSF89550">
    <property type="entry name" value="PHP domain-like"/>
    <property type="match status" value="1"/>
</dbReference>
<dbReference type="InterPro" id="IPR050243">
    <property type="entry name" value="PHP_phosphatase"/>
</dbReference>